<reference evidence="2 3" key="1">
    <citation type="journal article" date="2023" name="Life. Sci Alliance">
        <title>Evolutionary insights into 3D genome organization and epigenetic landscape of Vigna mungo.</title>
        <authorList>
            <person name="Junaid A."/>
            <person name="Singh B."/>
            <person name="Bhatia S."/>
        </authorList>
    </citation>
    <scope>NUCLEOTIDE SEQUENCE [LARGE SCALE GENOMIC DNA]</scope>
    <source>
        <strain evidence="2">Urdbean</strain>
    </source>
</reference>
<evidence type="ECO:0000313" key="3">
    <source>
        <dbReference type="Proteomes" id="UP001374535"/>
    </source>
</evidence>
<dbReference type="Proteomes" id="UP001374535">
    <property type="component" value="Chromosome 6"/>
</dbReference>
<dbReference type="EMBL" id="CP144695">
    <property type="protein sequence ID" value="WVZ05111.1"/>
    <property type="molecule type" value="Genomic_DNA"/>
</dbReference>
<organism evidence="2 3">
    <name type="scientific">Vigna mungo</name>
    <name type="common">Black gram</name>
    <name type="synonym">Phaseolus mungo</name>
    <dbReference type="NCBI Taxonomy" id="3915"/>
    <lineage>
        <taxon>Eukaryota</taxon>
        <taxon>Viridiplantae</taxon>
        <taxon>Streptophyta</taxon>
        <taxon>Embryophyta</taxon>
        <taxon>Tracheophyta</taxon>
        <taxon>Spermatophyta</taxon>
        <taxon>Magnoliopsida</taxon>
        <taxon>eudicotyledons</taxon>
        <taxon>Gunneridae</taxon>
        <taxon>Pentapetalae</taxon>
        <taxon>rosids</taxon>
        <taxon>fabids</taxon>
        <taxon>Fabales</taxon>
        <taxon>Fabaceae</taxon>
        <taxon>Papilionoideae</taxon>
        <taxon>50 kb inversion clade</taxon>
        <taxon>NPAAA clade</taxon>
        <taxon>indigoferoid/millettioid clade</taxon>
        <taxon>Phaseoleae</taxon>
        <taxon>Vigna</taxon>
    </lineage>
</organism>
<gene>
    <name evidence="2" type="ORF">V8G54_018457</name>
</gene>
<dbReference type="GO" id="GO:0080188">
    <property type="term" value="P:gene silencing by siRNA-directed DNA methylation"/>
    <property type="evidence" value="ECO:0007669"/>
    <property type="project" value="InterPro"/>
</dbReference>
<keyword evidence="3" id="KW-1185">Reference proteome</keyword>
<dbReference type="PANTHER" id="PTHR21596">
    <property type="entry name" value="RIBONUCLEASE P SUBUNIT P38"/>
    <property type="match status" value="1"/>
</dbReference>
<evidence type="ECO:0000256" key="1">
    <source>
        <dbReference type="SAM" id="Coils"/>
    </source>
</evidence>
<protein>
    <submittedName>
        <fullName evidence="2">Uncharacterized protein</fullName>
    </submittedName>
</protein>
<sequence>MKRQKEQLHAKIIQLQKQLDMKQELELEIQQLKGSLSVLKHMEDDEDVEILKKVDNLQKDLRDKQQSLQDLDALNQTLIIKERESNDELQEARQALVDVSVLLSTISSC</sequence>
<accession>A0AAQ3N994</accession>
<keyword evidence="1" id="KW-0175">Coiled coil</keyword>
<dbReference type="PANTHER" id="PTHR21596:SF77">
    <property type="entry name" value="XH_XS DOMAIN PROTEIN"/>
    <property type="match status" value="1"/>
</dbReference>
<dbReference type="InterPro" id="IPR045177">
    <property type="entry name" value="FDM1-5/IDN2"/>
</dbReference>
<feature type="coiled-coil region" evidence="1">
    <location>
        <begin position="5"/>
        <end position="74"/>
    </location>
</feature>
<name>A0AAQ3N994_VIGMU</name>
<dbReference type="AlphaFoldDB" id="A0AAQ3N994"/>
<evidence type="ECO:0000313" key="2">
    <source>
        <dbReference type="EMBL" id="WVZ05111.1"/>
    </source>
</evidence>
<proteinExistence type="predicted"/>